<sequence length="210" mass="24249">MPISVDALEDPKWEGLDEEEEEEEIEHRRYVSTAREENRFPYRVHSNHPPRFVSCYVGSSPRPASHRPAQPRTPTHKLTFLTALGLFFFQSSLSHAQPRTATLKLSQPLTFLPPSHPPHPIRTLETRQDKDTQRYITGYMFLLPDGVVRCIIMAPVTSRGCFLCKTRVQPVRFRHVRGEVNTHTRSGPGQFWVNTKCLDQSRHAVRLKLK</sequence>
<accession>A0AAW0UXU0</accession>
<protein>
    <submittedName>
        <fullName evidence="2">Uncharacterized protein</fullName>
    </submittedName>
</protein>
<feature type="region of interest" description="Disordered" evidence="1">
    <location>
        <begin position="1"/>
        <end position="21"/>
    </location>
</feature>
<organism evidence="2 3">
    <name type="scientific">Scylla paramamosain</name>
    <name type="common">Mud crab</name>
    <dbReference type="NCBI Taxonomy" id="85552"/>
    <lineage>
        <taxon>Eukaryota</taxon>
        <taxon>Metazoa</taxon>
        <taxon>Ecdysozoa</taxon>
        <taxon>Arthropoda</taxon>
        <taxon>Crustacea</taxon>
        <taxon>Multicrustacea</taxon>
        <taxon>Malacostraca</taxon>
        <taxon>Eumalacostraca</taxon>
        <taxon>Eucarida</taxon>
        <taxon>Decapoda</taxon>
        <taxon>Pleocyemata</taxon>
        <taxon>Brachyura</taxon>
        <taxon>Eubrachyura</taxon>
        <taxon>Portunoidea</taxon>
        <taxon>Portunidae</taxon>
        <taxon>Portuninae</taxon>
        <taxon>Scylla</taxon>
    </lineage>
</organism>
<proteinExistence type="predicted"/>
<evidence type="ECO:0000313" key="3">
    <source>
        <dbReference type="Proteomes" id="UP001487740"/>
    </source>
</evidence>
<dbReference type="EMBL" id="JARAKH010000004">
    <property type="protein sequence ID" value="KAK8404499.1"/>
    <property type="molecule type" value="Genomic_DNA"/>
</dbReference>
<dbReference type="AlphaFoldDB" id="A0AAW0UXU0"/>
<comment type="caution">
    <text evidence="2">The sequence shown here is derived from an EMBL/GenBank/DDBJ whole genome shotgun (WGS) entry which is preliminary data.</text>
</comment>
<reference evidence="2 3" key="1">
    <citation type="submission" date="2023-03" db="EMBL/GenBank/DDBJ databases">
        <title>High-quality genome of Scylla paramamosain provides insights in environmental adaptation.</title>
        <authorList>
            <person name="Zhang L."/>
        </authorList>
    </citation>
    <scope>NUCLEOTIDE SEQUENCE [LARGE SCALE GENOMIC DNA]</scope>
    <source>
        <strain evidence="2">LZ_2023a</strain>
        <tissue evidence="2">Muscle</tissue>
    </source>
</reference>
<evidence type="ECO:0000313" key="2">
    <source>
        <dbReference type="EMBL" id="KAK8404499.1"/>
    </source>
</evidence>
<gene>
    <name evidence="2" type="ORF">O3P69_007618</name>
</gene>
<evidence type="ECO:0000256" key="1">
    <source>
        <dbReference type="SAM" id="MobiDB-lite"/>
    </source>
</evidence>
<dbReference type="Proteomes" id="UP001487740">
    <property type="component" value="Unassembled WGS sequence"/>
</dbReference>
<keyword evidence="3" id="KW-1185">Reference proteome</keyword>
<name>A0AAW0UXU0_SCYPA</name>